<organism evidence="1 2">
    <name type="scientific">Anaerococcus prevotii (strain ATCC 9321 / DSM 20548 / JCM 6508 / NCTC 11806 / PC1)</name>
    <name type="common">Peptostreptococcus prevotii</name>
    <name type="synonym">Peptococcus prevotii</name>
    <dbReference type="NCBI Taxonomy" id="525919"/>
    <lineage>
        <taxon>Bacteria</taxon>
        <taxon>Bacillati</taxon>
        <taxon>Bacillota</taxon>
        <taxon>Tissierellia</taxon>
        <taxon>Tissierellales</taxon>
        <taxon>Peptoniphilaceae</taxon>
        <taxon>Anaerococcus</taxon>
    </lineage>
</organism>
<dbReference type="Proteomes" id="UP000002294">
    <property type="component" value="Plasmid pAPRE01"/>
</dbReference>
<accession>C7RIB3</accession>
<proteinExistence type="predicted"/>
<gene>
    <name evidence="1" type="ordered locus">Apre_1850</name>
</gene>
<geneLocation type="plasmid" evidence="1 2">
    <name>pAPRE01</name>
</geneLocation>
<evidence type="ECO:0000313" key="2">
    <source>
        <dbReference type="Proteomes" id="UP000002294"/>
    </source>
</evidence>
<reference evidence="1 2" key="1">
    <citation type="journal article" date="2009" name="Stand. Genomic Sci.">
        <title>Complete genome sequence of Anaerococcus prevotii type strain (PC1).</title>
        <authorList>
            <person name="Labutti K."/>
            <person name="Pukall R."/>
            <person name="Steenblock K."/>
            <person name="Glavina Del Rio T."/>
            <person name="Tice H."/>
            <person name="Copeland A."/>
            <person name="Cheng J.F."/>
            <person name="Lucas S."/>
            <person name="Chen F."/>
            <person name="Nolan M."/>
            <person name="Bruce D."/>
            <person name="Goodwin L."/>
            <person name="Pitluck S."/>
            <person name="Ivanova N."/>
            <person name="Mavromatis K."/>
            <person name="Ovchinnikova G."/>
            <person name="Pati A."/>
            <person name="Chen A."/>
            <person name="Palaniappan K."/>
            <person name="Land M."/>
            <person name="Hauser L."/>
            <person name="Chang Y.J."/>
            <person name="Jeffries C.D."/>
            <person name="Chain P."/>
            <person name="Saunders E."/>
            <person name="Brettin T."/>
            <person name="Detter J.C."/>
            <person name="Han C."/>
            <person name="Goker M."/>
            <person name="Bristow J."/>
            <person name="Eisen J.A."/>
            <person name="Markowitz V."/>
            <person name="Hugenholtz P."/>
            <person name="Kyrpides N.C."/>
            <person name="Klenk H.P."/>
            <person name="Lapidus A."/>
        </authorList>
    </citation>
    <scope>NUCLEOTIDE SEQUENCE [LARGE SCALE GENOMIC DNA]</scope>
    <source>
        <strain evidence="2">ATCC 9321 / DSM 20548 / JCM 6508 / NCTC 11806 / PC1</strain>
    </source>
</reference>
<keyword evidence="1" id="KW-0614">Plasmid</keyword>
<dbReference type="KEGG" id="apr:Apre_1850"/>
<sequence length="78" mass="9149">MGVIESEELKSEATEKFEELFSKENIDYPKEDFNFKNLKIAEMNGEFFATVSKKDSILSTVTMSLDQNKKMYVENYLY</sequence>
<protein>
    <submittedName>
        <fullName evidence="1">Uncharacterized protein</fullName>
    </submittedName>
</protein>
<evidence type="ECO:0000313" key="1">
    <source>
        <dbReference type="EMBL" id="ACV29859.1"/>
    </source>
</evidence>
<name>C7RIB3_ANAPD</name>
<keyword evidence="2" id="KW-1185">Reference proteome</keyword>
<dbReference type="RefSeq" id="WP_012797186.1">
    <property type="nucleotide sequence ID" value="NC_013164.1"/>
</dbReference>
<dbReference type="EMBL" id="CP001709">
    <property type="protein sequence ID" value="ACV29859.1"/>
    <property type="molecule type" value="Genomic_DNA"/>
</dbReference>
<dbReference type="AlphaFoldDB" id="C7RIB3"/>
<dbReference type="HOGENOM" id="CLU_2614258_0_0_9"/>